<evidence type="ECO:0000313" key="2">
    <source>
        <dbReference type="EMBL" id="CAD8821354.1"/>
    </source>
</evidence>
<dbReference type="PANTHER" id="PTHR45128:SF2">
    <property type="entry name" value="METHYLTRANSFERASE DOMAIN-CONTAINING PROTEIN"/>
    <property type="match status" value="1"/>
</dbReference>
<name>A0A7S0ZGU2_9RHOD</name>
<protein>
    <recommendedName>
        <fullName evidence="1">Methyltransferase domain-containing protein</fullName>
    </recommendedName>
</protein>
<dbReference type="Gene3D" id="3.40.50.150">
    <property type="entry name" value="Vaccinia Virus protein VP39"/>
    <property type="match status" value="1"/>
</dbReference>
<dbReference type="InterPro" id="IPR025714">
    <property type="entry name" value="Methyltranfer_dom"/>
</dbReference>
<gene>
    <name evidence="2" type="ORF">TOLI1172_LOCUS5749</name>
</gene>
<reference evidence="2" key="1">
    <citation type="submission" date="2021-01" db="EMBL/GenBank/DDBJ databases">
        <authorList>
            <person name="Corre E."/>
            <person name="Pelletier E."/>
            <person name="Niang G."/>
            <person name="Scheremetjew M."/>
            <person name="Finn R."/>
            <person name="Kale V."/>
            <person name="Holt S."/>
            <person name="Cochrane G."/>
            <person name="Meng A."/>
            <person name="Brown T."/>
            <person name="Cohen L."/>
        </authorList>
    </citation>
    <scope>NUCLEOTIDE SEQUENCE</scope>
    <source>
        <strain evidence="2">CCMP3278</strain>
    </source>
</reference>
<feature type="domain" description="Methyltransferase" evidence="1">
    <location>
        <begin position="176"/>
        <end position="283"/>
    </location>
</feature>
<dbReference type="SUPFAM" id="SSF53335">
    <property type="entry name" value="S-adenosyl-L-methionine-dependent methyltransferases"/>
    <property type="match status" value="1"/>
</dbReference>
<dbReference type="InterPro" id="IPR053173">
    <property type="entry name" value="SAM-binding_MTase"/>
</dbReference>
<organism evidence="2">
    <name type="scientific">Timspurckia oligopyrenoides</name>
    <dbReference type="NCBI Taxonomy" id="708627"/>
    <lineage>
        <taxon>Eukaryota</taxon>
        <taxon>Rhodophyta</taxon>
        <taxon>Bangiophyceae</taxon>
        <taxon>Porphyridiales</taxon>
        <taxon>Porphyridiaceae</taxon>
        <taxon>Timspurckia</taxon>
    </lineage>
</organism>
<dbReference type="EMBL" id="HBFP01008028">
    <property type="protein sequence ID" value="CAD8821354.1"/>
    <property type="molecule type" value="Transcribed_RNA"/>
</dbReference>
<proteinExistence type="predicted"/>
<dbReference type="AlphaFoldDB" id="A0A7S0ZGU2"/>
<dbReference type="InterPro" id="IPR029063">
    <property type="entry name" value="SAM-dependent_MTases_sf"/>
</dbReference>
<accession>A0A7S0ZGU2</accession>
<sequence>MDMQKAGAIKGLLMGYSTAHLVTSNLAIGMHFNLFSILEAGSTDGLTVEELASRAQIKNVRVLKEWALCLVANGFLECKESSDGERYVISPEAALFFRMDGNPFSGFWPFLNSLRILPQLQPVLVEKYATGTGFQWGDLPEPVHDGVTDFFAPVYEHLLPSWMKLHPDTHRKLQTGGKLLDIGCGAGKSTCVLAREYPEATFVGVDYHKGSIVKASERADHDGRKNAVFKVADSGSASWHGTGEADVVSFFDCFHDMENPGGAAKQAYAALKDDGVVILIEPLSSDEEGVSGKCSLPTTGLFSGASSHICTLNALGADGTGAGLGACCPTSKHRELFKEAGFKSLDVLSMDGPFAPTANGFRFMLATK</sequence>
<dbReference type="CDD" id="cd02440">
    <property type="entry name" value="AdoMet_MTases"/>
    <property type="match status" value="1"/>
</dbReference>
<dbReference type="Pfam" id="PF13847">
    <property type="entry name" value="Methyltransf_31"/>
    <property type="match status" value="1"/>
</dbReference>
<dbReference type="PANTHER" id="PTHR45128">
    <property type="entry name" value="METHYLTRANSFERASE TYPE 11"/>
    <property type="match status" value="1"/>
</dbReference>
<evidence type="ECO:0000259" key="1">
    <source>
        <dbReference type="Pfam" id="PF13847"/>
    </source>
</evidence>